<dbReference type="AlphaFoldDB" id="A0A7R9FT70"/>
<evidence type="ECO:0000259" key="5">
    <source>
        <dbReference type="Pfam" id="PF13873"/>
    </source>
</evidence>
<evidence type="ECO:0000256" key="4">
    <source>
        <dbReference type="SAM" id="MobiDB-lite"/>
    </source>
</evidence>
<name>A0A7R9FT70_9CRUS</name>
<sequence>MKAEEKEDRELHEPPLESYHRALLSSPRISSLPSGPADRTTPGTRTMATPASLRRKNFTLEELSVLLDEVKKRKEVLLGPITATNTSTKQSRAWEVVAFAMCSLSGIERSGEEVKTKFRQMKYAARRRQVKAVVEMKAGLPPRQPSRRDSNILEIVGESRESLRGAHAGRESFPVRQSPAAAAPAGQFPLVREADRDSEKPPNSFPYLPPISKNPGESSGVGAKSRSTAGQFQMTREADRDSEKPPNPFPLLLPTSKNPGENSGVGAKSRSSVPSKPIRKTEVKNGTEGRSVDDGAALLRTQQSILKELKALTASVKEVVEHQKQLVLLQGSFYASELWGGVAPPPTVQSSPFNPL</sequence>
<feature type="region of interest" description="Disordered" evidence="4">
    <location>
        <begin position="163"/>
        <end position="295"/>
    </location>
</feature>
<keyword evidence="7" id="KW-1185">Reference proteome</keyword>
<dbReference type="Proteomes" id="UP000677054">
    <property type="component" value="Unassembled WGS sequence"/>
</dbReference>
<evidence type="ECO:0000313" key="7">
    <source>
        <dbReference type="Proteomes" id="UP000677054"/>
    </source>
</evidence>
<evidence type="ECO:0000256" key="2">
    <source>
        <dbReference type="ARBA" id="ARBA00016807"/>
    </source>
</evidence>
<dbReference type="OrthoDB" id="7478883at2759"/>
<evidence type="ECO:0000256" key="1">
    <source>
        <dbReference type="ARBA" id="ARBA00011764"/>
    </source>
</evidence>
<feature type="compositionally biased region" description="Basic and acidic residues" evidence="4">
    <location>
        <begin position="279"/>
        <end position="293"/>
    </location>
</feature>
<reference evidence="6" key="1">
    <citation type="submission" date="2020-11" db="EMBL/GenBank/DDBJ databases">
        <authorList>
            <person name="Tran Van P."/>
        </authorList>
    </citation>
    <scope>NUCLEOTIDE SEQUENCE</scope>
</reference>
<dbReference type="EMBL" id="LR907846">
    <property type="protein sequence ID" value="CAD7254213.1"/>
    <property type="molecule type" value="Genomic_DNA"/>
</dbReference>
<comment type="function">
    <text evidence="3">Involved in transvection phenomena (= synapsis-dependent gene expression), where the synaptic pairing of chromosomes carrying genes with which zeste interacts influences the expression of these genes. Zeste binds to DNA and stimulates transcription from a nearby promoter.</text>
</comment>
<gene>
    <name evidence="6" type="ORF">DSTB1V02_LOCUS13959</name>
</gene>
<evidence type="ECO:0000313" key="6">
    <source>
        <dbReference type="EMBL" id="CAD7254213.1"/>
    </source>
</evidence>
<feature type="compositionally biased region" description="Polar residues" evidence="4">
    <location>
        <begin position="225"/>
        <end position="234"/>
    </location>
</feature>
<dbReference type="GO" id="GO:0005634">
    <property type="term" value="C:nucleus"/>
    <property type="evidence" value="ECO:0007669"/>
    <property type="project" value="TreeGrafter"/>
</dbReference>
<organism evidence="6">
    <name type="scientific">Darwinula stevensoni</name>
    <dbReference type="NCBI Taxonomy" id="69355"/>
    <lineage>
        <taxon>Eukaryota</taxon>
        <taxon>Metazoa</taxon>
        <taxon>Ecdysozoa</taxon>
        <taxon>Arthropoda</taxon>
        <taxon>Crustacea</taxon>
        <taxon>Oligostraca</taxon>
        <taxon>Ostracoda</taxon>
        <taxon>Podocopa</taxon>
        <taxon>Podocopida</taxon>
        <taxon>Darwinulocopina</taxon>
        <taxon>Darwinuloidea</taxon>
        <taxon>Darwinulidae</taxon>
        <taxon>Darwinula</taxon>
    </lineage>
</organism>
<comment type="subunit">
    <text evidence="1">Self-associates forming complexes of several hundred monomers.</text>
</comment>
<dbReference type="InterPro" id="IPR028002">
    <property type="entry name" value="Myb_DNA-bind_5"/>
</dbReference>
<protein>
    <recommendedName>
        <fullName evidence="2">Regulatory protein zeste</fullName>
    </recommendedName>
</protein>
<feature type="domain" description="Myb/SANT-like DNA-binding" evidence="5">
    <location>
        <begin position="54"/>
        <end position="128"/>
    </location>
</feature>
<feature type="compositionally biased region" description="Basic and acidic residues" evidence="4">
    <location>
        <begin position="1"/>
        <end position="20"/>
    </location>
</feature>
<evidence type="ECO:0000256" key="3">
    <source>
        <dbReference type="ARBA" id="ARBA00025466"/>
    </source>
</evidence>
<dbReference type="PANTHER" id="PTHR23098">
    <property type="entry name" value="AGAP001331-PA-RELATED"/>
    <property type="match status" value="1"/>
</dbReference>
<feature type="compositionally biased region" description="Low complexity" evidence="4">
    <location>
        <begin position="23"/>
        <end position="36"/>
    </location>
</feature>
<accession>A0A7R9FT70</accession>
<feature type="region of interest" description="Disordered" evidence="4">
    <location>
        <begin position="1"/>
        <end position="51"/>
    </location>
</feature>
<proteinExistence type="predicted"/>
<dbReference type="EMBL" id="CAJPEV010008328">
    <property type="protein sequence ID" value="CAG0905229.1"/>
    <property type="molecule type" value="Genomic_DNA"/>
</dbReference>
<dbReference type="PANTHER" id="PTHR23098:SF16">
    <property type="entry name" value="REGULATORY PROTEIN ZESTE"/>
    <property type="match status" value="1"/>
</dbReference>
<dbReference type="Pfam" id="PF13873">
    <property type="entry name" value="Myb_DNA-bind_5"/>
    <property type="match status" value="1"/>
</dbReference>